<reference evidence="1 2" key="1">
    <citation type="submission" date="2019-01" db="EMBL/GenBank/DDBJ databases">
        <title>Sequencing of cultivated peanut Arachis hypogaea provides insights into genome evolution and oil improvement.</title>
        <authorList>
            <person name="Chen X."/>
        </authorList>
    </citation>
    <scope>NUCLEOTIDE SEQUENCE [LARGE SCALE GENOMIC DNA]</scope>
    <source>
        <strain evidence="2">cv. Fuhuasheng</strain>
        <tissue evidence="1">Leaves</tissue>
    </source>
</reference>
<accession>A0A444YUL7</accession>
<sequence>MDLKMIIIHLVASLVKNSSFLDSFKFCLVFSFSLSEMSREILKGKFGSGVPHHKKTHGFYVRVVTQKSLNAFLNADWSLIEKTRRLEEIHLCLEVKALQSLHQNQFVRLLTLLPDWRICLGHGLSPSTDQMAICSQNLY</sequence>
<proteinExistence type="predicted"/>
<organism evidence="1 2">
    <name type="scientific">Arachis hypogaea</name>
    <name type="common">Peanut</name>
    <dbReference type="NCBI Taxonomy" id="3818"/>
    <lineage>
        <taxon>Eukaryota</taxon>
        <taxon>Viridiplantae</taxon>
        <taxon>Streptophyta</taxon>
        <taxon>Embryophyta</taxon>
        <taxon>Tracheophyta</taxon>
        <taxon>Spermatophyta</taxon>
        <taxon>Magnoliopsida</taxon>
        <taxon>eudicotyledons</taxon>
        <taxon>Gunneridae</taxon>
        <taxon>Pentapetalae</taxon>
        <taxon>rosids</taxon>
        <taxon>fabids</taxon>
        <taxon>Fabales</taxon>
        <taxon>Fabaceae</taxon>
        <taxon>Papilionoideae</taxon>
        <taxon>50 kb inversion clade</taxon>
        <taxon>dalbergioids sensu lato</taxon>
        <taxon>Dalbergieae</taxon>
        <taxon>Pterocarpus clade</taxon>
        <taxon>Arachis</taxon>
    </lineage>
</organism>
<name>A0A444YUL7_ARAHY</name>
<evidence type="ECO:0000313" key="1">
    <source>
        <dbReference type="EMBL" id="RYR05623.1"/>
    </source>
</evidence>
<dbReference type="Proteomes" id="UP000289738">
    <property type="component" value="Chromosome B06"/>
</dbReference>
<evidence type="ECO:0000313" key="2">
    <source>
        <dbReference type="Proteomes" id="UP000289738"/>
    </source>
</evidence>
<dbReference type="AlphaFoldDB" id="A0A444YUL7"/>
<dbReference type="EMBL" id="SDMP01000016">
    <property type="protein sequence ID" value="RYR05623.1"/>
    <property type="molecule type" value="Genomic_DNA"/>
</dbReference>
<protein>
    <submittedName>
        <fullName evidence="1">Uncharacterized protein</fullName>
    </submittedName>
</protein>
<comment type="caution">
    <text evidence="1">The sequence shown here is derived from an EMBL/GenBank/DDBJ whole genome shotgun (WGS) entry which is preliminary data.</text>
</comment>
<keyword evidence="2" id="KW-1185">Reference proteome</keyword>
<gene>
    <name evidence="1" type="ORF">Ahy_B06g085461</name>
</gene>